<dbReference type="AlphaFoldDB" id="A0A067TLM2"/>
<feature type="transmembrane region" description="Helical" evidence="1">
    <location>
        <begin position="125"/>
        <end position="144"/>
    </location>
</feature>
<name>A0A067TLM2_GALM3</name>
<sequence length="320" mass="35265">MLRRYVDPVSQDAEVIPSIYGPMLIGLFCSLILYGVLIAQIYNYWITDLPIVRRLVLYLFVIETAHSACAMFMLYQPLVINFGKDSAYHNLPTALPAEPILTALISVSIQVFTAWRIWRIKKSLWIPGIICVLATLSAAGGLWAGIKLSLIRLYSKTPQAYPAVYLWLFSAAAGDILITVSLTVILSRCKPGIQAVDAVVSRIIVFTIQTGLITSVAAIADVILLLTLPHIALSFLVDILLVKIYAISLMSTLNTREALNRRWENQHSSGVDLAQLGHGAIIPMVVQALPVIEPMVFQDRTTVLDLEGQHPLNAFSTSPK</sequence>
<dbReference type="Pfam" id="PF20152">
    <property type="entry name" value="DUF6534"/>
    <property type="match status" value="1"/>
</dbReference>
<evidence type="ECO:0000313" key="3">
    <source>
        <dbReference type="EMBL" id="KDR79858.1"/>
    </source>
</evidence>
<accession>A0A067TLM2</accession>
<dbReference type="PANTHER" id="PTHR40465:SF1">
    <property type="entry name" value="DUF6534 DOMAIN-CONTAINING PROTEIN"/>
    <property type="match status" value="1"/>
</dbReference>
<protein>
    <recommendedName>
        <fullName evidence="2">DUF6534 domain-containing protein</fullName>
    </recommendedName>
</protein>
<keyword evidence="1" id="KW-1133">Transmembrane helix</keyword>
<keyword evidence="4" id="KW-1185">Reference proteome</keyword>
<organism evidence="3 4">
    <name type="scientific">Galerina marginata (strain CBS 339.88)</name>
    <dbReference type="NCBI Taxonomy" id="685588"/>
    <lineage>
        <taxon>Eukaryota</taxon>
        <taxon>Fungi</taxon>
        <taxon>Dikarya</taxon>
        <taxon>Basidiomycota</taxon>
        <taxon>Agaricomycotina</taxon>
        <taxon>Agaricomycetes</taxon>
        <taxon>Agaricomycetidae</taxon>
        <taxon>Agaricales</taxon>
        <taxon>Agaricineae</taxon>
        <taxon>Strophariaceae</taxon>
        <taxon>Galerina</taxon>
    </lineage>
</organism>
<feature type="transmembrane region" description="Helical" evidence="1">
    <location>
        <begin position="164"/>
        <end position="187"/>
    </location>
</feature>
<dbReference type="HOGENOM" id="CLU_046025_2_0_1"/>
<keyword evidence="1" id="KW-0812">Transmembrane</keyword>
<dbReference type="PANTHER" id="PTHR40465">
    <property type="entry name" value="CHROMOSOME 1, WHOLE GENOME SHOTGUN SEQUENCE"/>
    <property type="match status" value="1"/>
</dbReference>
<proteinExistence type="predicted"/>
<evidence type="ECO:0000256" key="1">
    <source>
        <dbReference type="SAM" id="Phobius"/>
    </source>
</evidence>
<feature type="transmembrane region" description="Helical" evidence="1">
    <location>
        <begin position="100"/>
        <end position="118"/>
    </location>
</feature>
<dbReference type="InterPro" id="IPR045339">
    <property type="entry name" value="DUF6534"/>
</dbReference>
<gene>
    <name evidence="3" type="ORF">GALMADRAFT_136446</name>
</gene>
<dbReference type="STRING" id="685588.A0A067TLM2"/>
<evidence type="ECO:0000259" key="2">
    <source>
        <dbReference type="Pfam" id="PF20152"/>
    </source>
</evidence>
<feature type="transmembrane region" description="Helical" evidence="1">
    <location>
        <begin position="20"/>
        <end position="43"/>
    </location>
</feature>
<evidence type="ECO:0000313" key="4">
    <source>
        <dbReference type="Proteomes" id="UP000027222"/>
    </source>
</evidence>
<dbReference type="Proteomes" id="UP000027222">
    <property type="component" value="Unassembled WGS sequence"/>
</dbReference>
<reference evidence="4" key="1">
    <citation type="journal article" date="2014" name="Proc. Natl. Acad. Sci. U.S.A.">
        <title>Extensive sampling of basidiomycete genomes demonstrates inadequacy of the white-rot/brown-rot paradigm for wood decay fungi.</title>
        <authorList>
            <person name="Riley R."/>
            <person name="Salamov A.A."/>
            <person name="Brown D.W."/>
            <person name="Nagy L.G."/>
            <person name="Floudas D."/>
            <person name="Held B.W."/>
            <person name="Levasseur A."/>
            <person name="Lombard V."/>
            <person name="Morin E."/>
            <person name="Otillar R."/>
            <person name="Lindquist E.A."/>
            <person name="Sun H."/>
            <person name="LaButti K.M."/>
            <person name="Schmutz J."/>
            <person name="Jabbour D."/>
            <person name="Luo H."/>
            <person name="Baker S.E."/>
            <person name="Pisabarro A.G."/>
            <person name="Walton J.D."/>
            <person name="Blanchette R.A."/>
            <person name="Henrissat B."/>
            <person name="Martin F."/>
            <person name="Cullen D."/>
            <person name="Hibbett D.S."/>
            <person name="Grigoriev I.V."/>
        </authorList>
    </citation>
    <scope>NUCLEOTIDE SEQUENCE [LARGE SCALE GENOMIC DNA]</scope>
    <source>
        <strain evidence="4">CBS 339.88</strain>
    </source>
</reference>
<feature type="domain" description="DUF6534" evidence="2">
    <location>
        <begin position="171"/>
        <end position="257"/>
    </location>
</feature>
<dbReference type="OrthoDB" id="3265526at2759"/>
<feature type="transmembrane region" description="Helical" evidence="1">
    <location>
        <begin position="199"/>
        <end position="225"/>
    </location>
</feature>
<feature type="transmembrane region" description="Helical" evidence="1">
    <location>
        <begin position="231"/>
        <end position="253"/>
    </location>
</feature>
<keyword evidence="1" id="KW-0472">Membrane</keyword>
<feature type="transmembrane region" description="Helical" evidence="1">
    <location>
        <begin position="55"/>
        <end position="80"/>
    </location>
</feature>
<dbReference type="EMBL" id="KL142372">
    <property type="protein sequence ID" value="KDR79858.1"/>
    <property type="molecule type" value="Genomic_DNA"/>
</dbReference>